<dbReference type="SMART" id="SM00829">
    <property type="entry name" value="PKS_ER"/>
    <property type="match status" value="1"/>
</dbReference>
<feature type="domain" description="Enoyl reductase (ER)" evidence="3">
    <location>
        <begin position="11"/>
        <end position="321"/>
    </location>
</feature>
<evidence type="ECO:0000313" key="5">
    <source>
        <dbReference type="Proteomes" id="UP000245137"/>
    </source>
</evidence>
<keyword evidence="2" id="KW-0560">Oxidoreductase</keyword>
<dbReference type="OrthoDB" id="9805883at2"/>
<dbReference type="Gene3D" id="3.40.50.720">
    <property type="entry name" value="NAD(P)-binding Rossmann-like Domain"/>
    <property type="match status" value="1"/>
</dbReference>
<dbReference type="InterPro" id="IPR047618">
    <property type="entry name" value="QOR-like"/>
</dbReference>
<dbReference type="FunFam" id="3.40.50.720:FF:000053">
    <property type="entry name" value="Quinone oxidoreductase 1"/>
    <property type="match status" value="1"/>
</dbReference>
<proteinExistence type="predicted"/>
<dbReference type="GO" id="GO:0035925">
    <property type="term" value="F:mRNA 3'-UTR AU-rich region binding"/>
    <property type="evidence" value="ECO:0007669"/>
    <property type="project" value="TreeGrafter"/>
</dbReference>
<gene>
    <name evidence="4" type="ORF">C5689_12045</name>
</gene>
<comment type="caution">
    <text evidence="4">The sequence shown here is derived from an EMBL/GenBank/DDBJ whole genome shotgun (WGS) entry which is preliminary data.</text>
</comment>
<dbReference type="InterPro" id="IPR011032">
    <property type="entry name" value="GroES-like_sf"/>
</dbReference>
<keyword evidence="5" id="KW-1185">Reference proteome</keyword>
<sequence>MVKAIRIYETGGPQVLRYEDVELPPPGPGEAQIVQKAIGVNYIDVYLRSGSYPSTLPFVPGFEGAGEVVALGEGVDEFEIGDRVAYVGPLGGYAEARNLPAAALVKLRKSFSFETGASMMLKGLTAQYLLRRTYKVKEGDRILVHAGAGGVGQLLCQWASALGAHVIATVGDAEKAKIAKEAGAEHTILYRSEDFAAAVRDITGGKLCDVVYDGVGQATFPASLDCLKPFGLFVSYGSASGKIEAFDINLLSQKGSLFVTRPSLFAHIARRKDYEKMTNDVVRAIKKGLLRLERPALYRLEDAALVHADLEARRTTGALVLVP</sequence>
<dbReference type="SUPFAM" id="SSF50129">
    <property type="entry name" value="GroES-like"/>
    <property type="match status" value="1"/>
</dbReference>
<name>A0A2U1SPQ4_METSR</name>
<dbReference type="InterPro" id="IPR036291">
    <property type="entry name" value="NAD(P)-bd_dom_sf"/>
</dbReference>
<evidence type="ECO:0000313" key="4">
    <source>
        <dbReference type="EMBL" id="PWB93598.1"/>
    </source>
</evidence>
<dbReference type="AlphaFoldDB" id="A0A2U1SPQ4"/>
<dbReference type="SUPFAM" id="SSF51735">
    <property type="entry name" value="NAD(P)-binding Rossmann-fold domains"/>
    <property type="match status" value="1"/>
</dbReference>
<dbReference type="Proteomes" id="UP000245137">
    <property type="component" value="Unassembled WGS sequence"/>
</dbReference>
<dbReference type="CDD" id="cd05286">
    <property type="entry name" value="QOR2"/>
    <property type="match status" value="1"/>
</dbReference>
<dbReference type="InterPro" id="IPR013154">
    <property type="entry name" value="ADH-like_N"/>
</dbReference>
<evidence type="ECO:0000256" key="2">
    <source>
        <dbReference type="ARBA" id="ARBA00023002"/>
    </source>
</evidence>
<dbReference type="PROSITE" id="PS01162">
    <property type="entry name" value="QOR_ZETA_CRYSTAL"/>
    <property type="match status" value="1"/>
</dbReference>
<dbReference type="InterPro" id="IPR013149">
    <property type="entry name" value="ADH-like_C"/>
</dbReference>
<dbReference type="PANTHER" id="PTHR48106:SF13">
    <property type="entry name" value="QUINONE OXIDOREDUCTASE-RELATED"/>
    <property type="match status" value="1"/>
</dbReference>
<dbReference type="RefSeq" id="WP_108917522.1">
    <property type="nucleotide sequence ID" value="NZ_BGJY01000011.1"/>
</dbReference>
<evidence type="ECO:0000256" key="1">
    <source>
        <dbReference type="ARBA" id="ARBA00022857"/>
    </source>
</evidence>
<dbReference type="GO" id="GO:0003960">
    <property type="term" value="F:quinone reductase (NADPH) activity"/>
    <property type="evidence" value="ECO:0007669"/>
    <property type="project" value="InterPro"/>
</dbReference>
<evidence type="ECO:0000259" key="3">
    <source>
        <dbReference type="SMART" id="SM00829"/>
    </source>
</evidence>
<dbReference type="GO" id="GO:0005829">
    <property type="term" value="C:cytosol"/>
    <property type="evidence" value="ECO:0007669"/>
    <property type="project" value="TreeGrafter"/>
</dbReference>
<dbReference type="InterPro" id="IPR002364">
    <property type="entry name" value="Quin_OxRdtase/zeta-crystal_CS"/>
</dbReference>
<dbReference type="Pfam" id="PF08240">
    <property type="entry name" value="ADH_N"/>
    <property type="match status" value="1"/>
</dbReference>
<dbReference type="PANTHER" id="PTHR48106">
    <property type="entry name" value="QUINONE OXIDOREDUCTASE PIG3-RELATED"/>
    <property type="match status" value="1"/>
</dbReference>
<accession>A0A2U1SPQ4</accession>
<organism evidence="4 5">
    <name type="scientific">Methylosinus sporium</name>
    <dbReference type="NCBI Taxonomy" id="428"/>
    <lineage>
        <taxon>Bacteria</taxon>
        <taxon>Pseudomonadati</taxon>
        <taxon>Pseudomonadota</taxon>
        <taxon>Alphaproteobacteria</taxon>
        <taxon>Hyphomicrobiales</taxon>
        <taxon>Methylocystaceae</taxon>
        <taxon>Methylosinus</taxon>
    </lineage>
</organism>
<protein>
    <submittedName>
        <fullName evidence="4">Quinone oxidoreductase</fullName>
    </submittedName>
</protein>
<dbReference type="Pfam" id="PF00107">
    <property type="entry name" value="ADH_zinc_N"/>
    <property type="match status" value="1"/>
</dbReference>
<dbReference type="InterPro" id="IPR020843">
    <property type="entry name" value="ER"/>
</dbReference>
<keyword evidence="1" id="KW-0521">NADP</keyword>
<reference evidence="4 5" key="1">
    <citation type="journal article" date="2018" name="Appl. Microbiol. Biotechnol.">
        <title>Co-cultivation of the strictly anaerobic methanogen Methanosarcina barkeri with aerobic methanotrophs in an oxygen-limited membrane bioreactor.</title>
        <authorList>
            <person name="In 't Zandt M.H."/>
            <person name="van den Bosch T.J.M."/>
            <person name="Rijkers R."/>
            <person name="van Kessel M.A.H.J."/>
            <person name="Jetten M.S.M."/>
            <person name="Welte C.U."/>
        </authorList>
    </citation>
    <scope>NUCLEOTIDE SEQUENCE [LARGE SCALE GENOMIC DNA]</scope>
    <source>
        <strain evidence="4 5">DSM 17706</strain>
    </source>
</reference>
<dbReference type="GO" id="GO:0070402">
    <property type="term" value="F:NADPH binding"/>
    <property type="evidence" value="ECO:0007669"/>
    <property type="project" value="TreeGrafter"/>
</dbReference>
<dbReference type="GO" id="GO:0008270">
    <property type="term" value="F:zinc ion binding"/>
    <property type="evidence" value="ECO:0007669"/>
    <property type="project" value="InterPro"/>
</dbReference>
<dbReference type="EMBL" id="PUIV01000018">
    <property type="protein sequence ID" value="PWB93598.1"/>
    <property type="molecule type" value="Genomic_DNA"/>
</dbReference>
<dbReference type="Gene3D" id="3.90.180.10">
    <property type="entry name" value="Medium-chain alcohol dehydrogenases, catalytic domain"/>
    <property type="match status" value="1"/>
</dbReference>